<keyword evidence="3" id="KW-1185">Reference proteome</keyword>
<dbReference type="AlphaFoldDB" id="G5A6L6"/>
<evidence type="ECO:0000256" key="1">
    <source>
        <dbReference type="SAM" id="MobiDB-lite"/>
    </source>
</evidence>
<dbReference type="RefSeq" id="XP_009535604.1">
    <property type="nucleotide sequence ID" value="XM_009537309.1"/>
</dbReference>
<feature type="compositionally biased region" description="Basic and acidic residues" evidence="1">
    <location>
        <begin position="366"/>
        <end position="378"/>
    </location>
</feature>
<feature type="region of interest" description="Disordered" evidence="1">
    <location>
        <begin position="1"/>
        <end position="144"/>
    </location>
</feature>
<feature type="compositionally biased region" description="Low complexity" evidence="1">
    <location>
        <begin position="379"/>
        <end position="397"/>
    </location>
</feature>
<accession>G5A6L6</accession>
<proteinExistence type="predicted"/>
<gene>
    <name evidence="2" type="ORF">PHYSODRAFT_339375</name>
</gene>
<dbReference type="KEGG" id="psoj:PHYSODRAFT_339375"/>
<evidence type="ECO:0000313" key="3">
    <source>
        <dbReference type="Proteomes" id="UP000002640"/>
    </source>
</evidence>
<dbReference type="EMBL" id="JH159160">
    <property type="protein sequence ID" value="EGZ08971.1"/>
    <property type="molecule type" value="Genomic_DNA"/>
</dbReference>
<reference evidence="2 3" key="1">
    <citation type="journal article" date="2006" name="Science">
        <title>Phytophthora genome sequences uncover evolutionary origins and mechanisms of pathogenesis.</title>
        <authorList>
            <person name="Tyler B.M."/>
            <person name="Tripathy S."/>
            <person name="Zhang X."/>
            <person name="Dehal P."/>
            <person name="Jiang R.H."/>
            <person name="Aerts A."/>
            <person name="Arredondo F.D."/>
            <person name="Baxter L."/>
            <person name="Bensasson D."/>
            <person name="Beynon J.L."/>
            <person name="Chapman J."/>
            <person name="Damasceno C.M."/>
            <person name="Dorrance A.E."/>
            <person name="Dou D."/>
            <person name="Dickerman A.W."/>
            <person name="Dubchak I.L."/>
            <person name="Garbelotto M."/>
            <person name="Gijzen M."/>
            <person name="Gordon S.G."/>
            <person name="Govers F."/>
            <person name="Grunwald N.J."/>
            <person name="Huang W."/>
            <person name="Ivors K.L."/>
            <person name="Jones R.W."/>
            <person name="Kamoun S."/>
            <person name="Krampis K."/>
            <person name="Lamour K.H."/>
            <person name="Lee M.K."/>
            <person name="McDonald W.H."/>
            <person name="Medina M."/>
            <person name="Meijer H.J."/>
            <person name="Nordberg E.K."/>
            <person name="Maclean D.J."/>
            <person name="Ospina-Giraldo M.D."/>
            <person name="Morris P.F."/>
            <person name="Phuntumart V."/>
            <person name="Putnam N.H."/>
            <person name="Rash S."/>
            <person name="Rose J.K."/>
            <person name="Sakihama Y."/>
            <person name="Salamov A.A."/>
            <person name="Savidor A."/>
            <person name="Scheuring C.F."/>
            <person name="Smith B.M."/>
            <person name="Sobral B.W."/>
            <person name="Terry A."/>
            <person name="Torto-Alalibo T.A."/>
            <person name="Win J."/>
            <person name="Xu Z."/>
            <person name="Zhang H."/>
            <person name="Grigoriev I.V."/>
            <person name="Rokhsar D.S."/>
            <person name="Boore J.L."/>
        </authorList>
    </citation>
    <scope>NUCLEOTIDE SEQUENCE [LARGE SCALE GENOMIC DNA]</scope>
    <source>
        <strain evidence="2 3">P6497</strain>
    </source>
</reference>
<evidence type="ECO:0000313" key="2">
    <source>
        <dbReference type="EMBL" id="EGZ08971.1"/>
    </source>
</evidence>
<dbReference type="Proteomes" id="UP000002640">
    <property type="component" value="Unassembled WGS sequence"/>
</dbReference>
<protein>
    <submittedName>
        <fullName evidence="2">Uncharacterized protein</fullName>
    </submittedName>
</protein>
<dbReference type="GeneID" id="20647740"/>
<dbReference type="InParanoid" id="G5A6L6"/>
<feature type="compositionally biased region" description="Basic and acidic residues" evidence="1">
    <location>
        <begin position="1"/>
        <end position="20"/>
    </location>
</feature>
<sequence length="674" mass="74915">MAGSESIRERGRGGRADGVRRSRRSQGMPPEEQLSLEEVEQNTRRTNAARRKAAREEKESTEDQDQPDSEPAAQDAHHVSLDAATPDDEEKGPRVEVVGVSIPDVPAQASVGGAVKVESSAVDKPSGTSQPAQDVIVPDDDSDESLTQARMIKEESPLLAAQEAKSKWDEQTPILGDQAVLDFARMVQDAVLRMEASVPELKQPLQDTDSVTDRKVEAANEKMMRTFQAYQATQLLAGREEASETQRVLDTRTPIQVAMEKTSATKIREIVEGTQEDALQRAREAVNAEHAQEEHLRVGAEAARRVQDAARLQSQEGMAQRVLEEQRRLLKEQQKLFERRLALLETAQSRGKVADSDPGNSSRKSSHSEISDDSKSSLDDSSCSECSSADSSGYGSDSPREDSVASVVALDGTTVVTYWPYVDSSVLHGFDQGEPLSLRRRLWERFLNLASQGGWSNRTKLRELKLEMPPEVRDWRGQLPKHSGMQCELHIRQYLRKLRDGQLKTSLEGHRFETTTDLEYILKRCESLRLDVEHDDVGLPHSQFFKAGEAARDHFVAKRRGGEYAARDGENGVQNAAKLANAAPDGRTDQVQDRDGGDVEYGYLVEFDLNWPEAKASQGTSNPQQPECEATQVYQAIDTLHCTTTMLKMNIQDTATTKTPSVTRQQVEDLKQRD</sequence>
<organism evidence="2 3">
    <name type="scientific">Phytophthora sojae (strain P6497)</name>
    <name type="common">Soybean stem and root rot agent</name>
    <name type="synonym">Phytophthora megasperma f. sp. glycines</name>
    <dbReference type="NCBI Taxonomy" id="1094619"/>
    <lineage>
        <taxon>Eukaryota</taxon>
        <taxon>Sar</taxon>
        <taxon>Stramenopiles</taxon>
        <taxon>Oomycota</taxon>
        <taxon>Peronosporomycetes</taxon>
        <taxon>Peronosporales</taxon>
        <taxon>Peronosporaceae</taxon>
        <taxon>Phytophthora</taxon>
    </lineage>
</organism>
<feature type="compositionally biased region" description="Acidic residues" evidence="1">
    <location>
        <begin position="59"/>
        <end position="68"/>
    </location>
</feature>
<name>G5A6L6_PHYSP</name>
<feature type="region of interest" description="Disordered" evidence="1">
    <location>
        <begin position="348"/>
        <end position="401"/>
    </location>
</feature>